<gene>
    <name evidence="1" type="ORF">MLD38_004142</name>
</gene>
<name>A0ACB9S4P4_9MYRT</name>
<protein>
    <submittedName>
        <fullName evidence="1">Uncharacterized protein</fullName>
    </submittedName>
</protein>
<dbReference type="EMBL" id="CM042881">
    <property type="protein sequence ID" value="KAI4386187.1"/>
    <property type="molecule type" value="Genomic_DNA"/>
</dbReference>
<comment type="caution">
    <text evidence="1">The sequence shown here is derived from an EMBL/GenBank/DDBJ whole genome shotgun (WGS) entry which is preliminary data.</text>
</comment>
<reference evidence="2" key="1">
    <citation type="journal article" date="2023" name="Front. Plant Sci.">
        <title>Chromosomal-level genome assembly of Melastoma candidum provides insights into trichome evolution.</title>
        <authorList>
            <person name="Zhong Y."/>
            <person name="Wu W."/>
            <person name="Sun C."/>
            <person name="Zou P."/>
            <person name="Liu Y."/>
            <person name="Dai S."/>
            <person name="Zhou R."/>
        </authorList>
    </citation>
    <scope>NUCLEOTIDE SEQUENCE [LARGE SCALE GENOMIC DNA]</scope>
</reference>
<evidence type="ECO:0000313" key="1">
    <source>
        <dbReference type="EMBL" id="KAI4386187.1"/>
    </source>
</evidence>
<evidence type="ECO:0000313" key="2">
    <source>
        <dbReference type="Proteomes" id="UP001057402"/>
    </source>
</evidence>
<sequence>MTTMMTRVTTRRRLHVFLLVVMVGMTAAAEVRGDEEYSKKDFPTGFVFGAGTSAYQVEGAANQDGRSPSIFDTFAYSGATGEATGDVACDQYHKYKEDVLLMADTGLEAYRFSISWSRLIPGGRGSVNPKGLQYYNHLIDELTAKGIQPHVTLHHFDLPQLLEDEYGGWISRKVVKDFAAFADVCFRMFGDRVKHWTTFNEANIFSLGAYDIGILPPQHCSLHLIFNCSKGNSSTEPYTATHIMLLAHAEAARLYKAKYQKTQKGQIGINLFGFSFAPFTSSSEDAAATQRANDFYLGWYLSPLTFGDYPAIMKKNAGSRIPTFSARESKLVKGSADFIGLNFYAVLYIKDSPGSLEMEVRDYMMDSAVEMKIMPGNMSASVDWSRGVRGAFSSEDEYPLVPWALQLLLEYVKQDYGNPPIYIHENGLSSPRNATLEDWPRVQLLQSYIGSLLGSIRNGSDMRGYFVWSFLDVFEILSGFKTGFGLYYVDLDDPELTRYPKRSAHWYSQFLKGGESGMPGSFLRLMKNNPSSSPSAAIL</sequence>
<proteinExistence type="predicted"/>
<accession>A0ACB9S4P4</accession>
<keyword evidence="2" id="KW-1185">Reference proteome</keyword>
<organism evidence="1 2">
    <name type="scientific">Melastoma candidum</name>
    <dbReference type="NCBI Taxonomy" id="119954"/>
    <lineage>
        <taxon>Eukaryota</taxon>
        <taxon>Viridiplantae</taxon>
        <taxon>Streptophyta</taxon>
        <taxon>Embryophyta</taxon>
        <taxon>Tracheophyta</taxon>
        <taxon>Spermatophyta</taxon>
        <taxon>Magnoliopsida</taxon>
        <taxon>eudicotyledons</taxon>
        <taxon>Gunneridae</taxon>
        <taxon>Pentapetalae</taxon>
        <taxon>rosids</taxon>
        <taxon>malvids</taxon>
        <taxon>Myrtales</taxon>
        <taxon>Melastomataceae</taxon>
        <taxon>Melastomatoideae</taxon>
        <taxon>Melastomateae</taxon>
        <taxon>Melastoma</taxon>
    </lineage>
</organism>
<dbReference type="Proteomes" id="UP001057402">
    <property type="component" value="Chromosome 2"/>
</dbReference>